<dbReference type="EMBL" id="BHZC01000001">
    <property type="protein sequence ID" value="GCD37014.1"/>
    <property type="molecule type" value="Genomic_DNA"/>
</dbReference>
<dbReference type="Proteomes" id="UP000287830">
    <property type="component" value="Unassembled WGS sequence"/>
</dbReference>
<dbReference type="OrthoDB" id="4562195at2"/>
<dbReference type="InterPro" id="IPR007278">
    <property type="entry name" value="DUF397"/>
</dbReference>
<dbReference type="AlphaFoldDB" id="A0A7U9Q258"/>
<evidence type="ECO:0000313" key="2">
    <source>
        <dbReference type="EMBL" id="GCD37014.1"/>
    </source>
</evidence>
<feature type="domain" description="DUF397" evidence="1">
    <location>
        <begin position="6"/>
        <end position="58"/>
    </location>
</feature>
<proteinExistence type="predicted"/>
<name>A0A7U9Q258_9ACTN</name>
<accession>A0A7U9Q258</accession>
<protein>
    <submittedName>
        <fullName evidence="2">Toxin</fullName>
    </submittedName>
</protein>
<evidence type="ECO:0000313" key="3">
    <source>
        <dbReference type="Proteomes" id="UP000287830"/>
    </source>
</evidence>
<gene>
    <name evidence="2" type="ORF">OEIGOIKO_04796</name>
</gene>
<evidence type="ECO:0000259" key="1">
    <source>
        <dbReference type="Pfam" id="PF04149"/>
    </source>
</evidence>
<organism evidence="2 3">
    <name type="scientific">Streptomyces chrestomyceticus JCM 4735</name>
    <dbReference type="NCBI Taxonomy" id="1306181"/>
    <lineage>
        <taxon>Bacteria</taxon>
        <taxon>Bacillati</taxon>
        <taxon>Actinomycetota</taxon>
        <taxon>Actinomycetes</taxon>
        <taxon>Kitasatosporales</taxon>
        <taxon>Streptomycetaceae</taxon>
        <taxon>Streptomyces</taxon>
    </lineage>
</organism>
<comment type="caution">
    <text evidence="2">The sequence shown here is derived from an EMBL/GenBank/DDBJ whole genome shotgun (WGS) entry which is preliminary data.</text>
</comment>
<sequence length="59" mass="6450">MNDGRVWLTSTYSNDDGAECVEISMTPVAIHVRDSRGPQSFQLTFGSAAWSDFLLGVRG</sequence>
<reference evidence="2 3" key="1">
    <citation type="submission" date="2018-11" db="EMBL/GenBank/DDBJ databases">
        <title>Whole genome sequence of Streptomyces chrestomyceticus NBRC 13444(T).</title>
        <authorList>
            <person name="Komaki H."/>
            <person name="Tamura T."/>
        </authorList>
    </citation>
    <scope>NUCLEOTIDE SEQUENCE [LARGE SCALE GENOMIC DNA]</scope>
    <source>
        <strain evidence="2 3">NBRC 13444</strain>
    </source>
</reference>
<dbReference type="Pfam" id="PF04149">
    <property type="entry name" value="DUF397"/>
    <property type="match status" value="1"/>
</dbReference>